<feature type="transmembrane region" description="Helical" evidence="6">
    <location>
        <begin position="84"/>
        <end position="106"/>
    </location>
</feature>
<protein>
    <submittedName>
        <fullName evidence="7">Polysaccharide biosynthesis protein</fullName>
    </submittedName>
</protein>
<feature type="transmembrane region" description="Helical" evidence="6">
    <location>
        <begin position="43"/>
        <end position="64"/>
    </location>
</feature>
<feature type="transmembrane region" description="Helical" evidence="6">
    <location>
        <begin position="126"/>
        <end position="146"/>
    </location>
</feature>
<dbReference type="PANTHER" id="PTHR30250">
    <property type="entry name" value="PST FAMILY PREDICTED COLANIC ACID TRANSPORTER"/>
    <property type="match status" value="1"/>
</dbReference>
<feature type="transmembrane region" description="Helical" evidence="6">
    <location>
        <begin position="340"/>
        <end position="358"/>
    </location>
</feature>
<keyword evidence="3 6" id="KW-0812">Transmembrane</keyword>
<feature type="transmembrane region" description="Helical" evidence="6">
    <location>
        <begin position="155"/>
        <end position="177"/>
    </location>
</feature>
<evidence type="ECO:0000256" key="5">
    <source>
        <dbReference type="ARBA" id="ARBA00023136"/>
    </source>
</evidence>
<keyword evidence="4 6" id="KW-1133">Transmembrane helix</keyword>
<comment type="caution">
    <text evidence="7">The sequence shown here is derived from an EMBL/GenBank/DDBJ whole genome shotgun (WGS) entry which is preliminary data.</text>
</comment>
<evidence type="ECO:0000256" key="2">
    <source>
        <dbReference type="ARBA" id="ARBA00022475"/>
    </source>
</evidence>
<evidence type="ECO:0000256" key="6">
    <source>
        <dbReference type="SAM" id="Phobius"/>
    </source>
</evidence>
<organism evidence="7 8">
    <name type="scientific">Patulibacter medicamentivorans</name>
    <dbReference type="NCBI Taxonomy" id="1097667"/>
    <lineage>
        <taxon>Bacteria</taxon>
        <taxon>Bacillati</taxon>
        <taxon>Actinomycetota</taxon>
        <taxon>Thermoleophilia</taxon>
        <taxon>Solirubrobacterales</taxon>
        <taxon>Patulibacteraceae</taxon>
        <taxon>Patulibacter</taxon>
    </lineage>
</organism>
<sequence>MAPHPLRRLVASGLAYQASGIAAGVLALVTLPLYTSHLSAGELGWAEILLTWIILASIVLRVGLQEALLRHWFLDRDRARRSRLARRVVAVVLAGSTALALLVLLAAKPIADVVLDSDAGNAVSTVRAAALGVWAFTNLEVANALLRAQEARRTYLLASLTNVALTVATTIVLVVALEQGPSGYLLGNYLASAVVLVGVWWSQRRLLAGGRDGSATPIGPLLRFGLPTVLPEMAVFALSFVDRQWLLQASGADSAGVYSGAVKLATLVIVVARAFQAAWPPLAYDLDDDAAPRAYAQVVRAYVVALGWVVAALALMRHQISDLLLGSEFSPAEHVAVADALPWLALGWALWGLTWVFTSIAGRAHATGRTLPAALLGLAVNVAALALLVPSLDATGAAIALVAAYVVALAVAHLRTRLLLRVPFERGPLAAAVALLAVVAVAGDQLLPADGAAGWLLRIAACAVIPPLLVAVGAVRPAEVAVLRRAIAARRARRAPSP</sequence>
<dbReference type="OrthoDB" id="5242269at2"/>
<dbReference type="GO" id="GO:0005886">
    <property type="term" value="C:plasma membrane"/>
    <property type="evidence" value="ECO:0007669"/>
    <property type="project" value="UniProtKB-SubCell"/>
</dbReference>
<evidence type="ECO:0000313" key="7">
    <source>
        <dbReference type="EMBL" id="EHN08980.1"/>
    </source>
</evidence>
<dbReference type="PANTHER" id="PTHR30250:SF11">
    <property type="entry name" value="O-ANTIGEN TRANSPORTER-RELATED"/>
    <property type="match status" value="1"/>
</dbReference>
<dbReference type="RefSeq" id="WP_007578941.1">
    <property type="nucleotide sequence ID" value="NZ_AGUD01000307.1"/>
</dbReference>
<feature type="transmembrane region" description="Helical" evidence="6">
    <location>
        <begin position="395"/>
        <end position="414"/>
    </location>
</feature>
<keyword evidence="5 6" id="KW-0472">Membrane</keyword>
<keyword evidence="8" id="KW-1185">Reference proteome</keyword>
<dbReference type="Proteomes" id="UP000005143">
    <property type="component" value="Unassembled WGS sequence"/>
</dbReference>
<evidence type="ECO:0000256" key="1">
    <source>
        <dbReference type="ARBA" id="ARBA00004651"/>
    </source>
</evidence>
<name>H0EBG8_9ACTN</name>
<comment type="subcellular location">
    <subcellularLocation>
        <location evidence="1">Cell membrane</location>
        <topology evidence="1">Multi-pass membrane protein</topology>
    </subcellularLocation>
</comment>
<feature type="transmembrane region" description="Helical" evidence="6">
    <location>
        <begin position="370"/>
        <end position="389"/>
    </location>
</feature>
<feature type="transmembrane region" description="Helical" evidence="6">
    <location>
        <begin position="455"/>
        <end position="475"/>
    </location>
</feature>
<feature type="transmembrane region" description="Helical" evidence="6">
    <location>
        <begin position="426"/>
        <end position="443"/>
    </location>
</feature>
<feature type="transmembrane region" description="Helical" evidence="6">
    <location>
        <begin position="183"/>
        <end position="201"/>
    </location>
</feature>
<reference evidence="7 8" key="1">
    <citation type="journal article" date="2013" name="Biodegradation">
        <title>Quantitative proteomic analysis of ibuprofen-degrading Patulibacter sp. strain I11.</title>
        <authorList>
            <person name="Almeida B."/>
            <person name="Kjeldal H."/>
            <person name="Lolas I."/>
            <person name="Knudsen A.D."/>
            <person name="Carvalho G."/>
            <person name="Nielsen K.L."/>
            <person name="Barreto Crespo M.T."/>
            <person name="Stensballe A."/>
            <person name="Nielsen J.L."/>
        </authorList>
    </citation>
    <scope>NUCLEOTIDE SEQUENCE [LARGE SCALE GENOMIC DNA]</scope>
    <source>
        <strain evidence="7 8">I11</strain>
    </source>
</reference>
<dbReference type="Pfam" id="PF01943">
    <property type="entry name" value="Polysacc_synt"/>
    <property type="match status" value="1"/>
</dbReference>
<evidence type="ECO:0000313" key="8">
    <source>
        <dbReference type="Proteomes" id="UP000005143"/>
    </source>
</evidence>
<dbReference type="EMBL" id="AGUD01000307">
    <property type="protein sequence ID" value="EHN08980.1"/>
    <property type="molecule type" value="Genomic_DNA"/>
</dbReference>
<evidence type="ECO:0000256" key="4">
    <source>
        <dbReference type="ARBA" id="ARBA00022989"/>
    </source>
</evidence>
<accession>H0EBG8</accession>
<dbReference type="InterPro" id="IPR050833">
    <property type="entry name" value="Poly_Biosynth_Transport"/>
</dbReference>
<proteinExistence type="predicted"/>
<feature type="transmembrane region" description="Helical" evidence="6">
    <location>
        <begin position="299"/>
        <end position="320"/>
    </location>
</feature>
<dbReference type="AlphaFoldDB" id="H0EBG8"/>
<keyword evidence="2" id="KW-1003">Cell membrane</keyword>
<dbReference type="InterPro" id="IPR002797">
    <property type="entry name" value="Polysacc_synth"/>
</dbReference>
<gene>
    <name evidence="7" type="ORF">PAI11_41970</name>
</gene>
<evidence type="ECO:0000256" key="3">
    <source>
        <dbReference type="ARBA" id="ARBA00022692"/>
    </source>
</evidence>